<accession>A0A2T5H0H9</accession>
<evidence type="ECO:0000313" key="2">
    <source>
        <dbReference type="Proteomes" id="UP000244077"/>
    </source>
</evidence>
<evidence type="ECO:0000313" key="1">
    <source>
        <dbReference type="EMBL" id="PTQ65094.1"/>
    </source>
</evidence>
<protein>
    <submittedName>
        <fullName evidence="1">Uncharacterized protein</fullName>
    </submittedName>
</protein>
<reference evidence="1 2" key="1">
    <citation type="submission" date="2018-04" db="EMBL/GenBank/DDBJ databases">
        <title>Genomic Encyclopedia of Archaeal and Bacterial Type Strains, Phase II (KMG-II): from individual species to whole genera.</title>
        <authorList>
            <person name="Goeker M."/>
        </authorList>
    </citation>
    <scope>NUCLEOTIDE SEQUENCE [LARGE SCALE GENOMIC DNA]</scope>
    <source>
        <strain evidence="1 2">DSM 100434</strain>
    </source>
</reference>
<sequence length="78" mass="8264">MDFRIGCVSDQTGKCRFTIGQHGHRYALPPTGGFQIGSQAFYGVVGTGLAQSEPTLLACFALYGADNDFKVSSLIFGA</sequence>
<comment type="caution">
    <text evidence="1">The sequence shown here is derived from an EMBL/GenBank/DDBJ whole genome shotgun (WGS) entry which is preliminary data.</text>
</comment>
<name>A0A2T5H0H9_9RHOB</name>
<organism evidence="1 2">
    <name type="scientific">Celeribacter persicus</name>
    <dbReference type="NCBI Taxonomy" id="1651082"/>
    <lineage>
        <taxon>Bacteria</taxon>
        <taxon>Pseudomonadati</taxon>
        <taxon>Pseudomonadota</taxon>
        <taxon>Alphaproteobacteria</taxon>
        <taxon>Rhodobacterales</taxon>
        <taxon>Roseobacteraceae</taxon>
        <taxon>Celeribacter</taxon>
    </lineage>
</organism>
<dbReference type="EMBL" id="QAOH01000036">
    <property type="protein sequence ID" value="PTQ65094.1"/>
    <property type="molecule type" value="Genomic_DNA"/>
</dbReference>
<gene>
    <name evidence="1" type="ORF">C8N42_1367</name>
</gene>
<dbReference type="Proteomes" id="UP000244077">
    <property type="component" value="Unassembled WGS sequence"/>
</dbReference>
<dbReference type="AlphaFoldDB" id="A0A2T5H0H9"/>
<proteinExistence type="predicted"/>
<keyword evidence="2" id="KW-1185">Reference proteome</keyword>